<accession>A0ABT0B4N3</accession>
<dbReference type="CDD" id="cd10456">
    <property type="entry name" value="GIY-YIG_UPF0213"/>
    <property type="match status" value="1"/>
</dbReference>
<name>A0ABT0B4N3_9SPHN</name>
<organism evidence="3 4">
    <name type="scientific">Novosphingobium album</name>
    <name type="common">ex Hu et al. 2023</name>
    <dbReference type="NCBI Taxonomy" id="2930093"/>
    <lineage>
        <taxon>Bacteria</taxon>
        <taxon>Pseudomonadati</taxon>
        <taxon>Pseudomonadota</taxon>
        <taxon>Alphaproteobacteria</taxon>
        <taxon>Sphingomonadales</taxon>
        <taxon>Sphingomonadaceae</taxon>
        <taxon>Novosphingobium</taxon>
    </lineage>
</organism>
<dbReference type="InterPro" id="IPR000305">
    <property type="entry name" value="GIY-YIG_endonuc"/>
</dbReference>
<evidence type="ECO:0000256" key="1">
    <source>
        <dbReference type="ARBA" id="ARBA00007435"/>
    </source>
</evidence>
<dbReference type="Proteomes" id="UP001162880">
    <property type="component" value="Unassembled WGS sequence"/>
</dbReference>
<dbReference type="PANTHER" id="PTHR34477">
    <property type="entry name" value="UPF0213 PROTEIN YHBQ"/>
    <property type="match status" value="1"/>
</dbReference>
<dbReference type="PROSITE" id="PS50164">
    <property type="entry name" value="GIY_YIG"/>
    <property type="match status" value="1"/>
</dbReference>
<dbReference type="Gene3D" id="3.40.1440.10">
    <property type="entry name" value="GIY-YIG endonuclease"/>
    <property type="match status" value="1"/>
</dbReference>
<feature type="domain" description="GIY-YIG" evidence="2">
    <location>
        <begin position="1"/>
        <end position="76"/>
    </location>
</feature>
<comment type="similarity">
    <text evidence="1">Belongs to the UPF0213 family.</text>
</comment>
<dbReference type="InterPro" id="IPR035901">
    <property type="entry name" value="GIY-YIG_endonuc_sf"/>
</dbReference>
<dbReference type="PANTHER" id="PTHR34477:SF1">
    <property type="entry name" value="UPF0213 PROTEIN YHBQ"/>
    <property type="match status" value="1"/>
</dbReference>
<protein>
    <submittedName>
        <fullName evidence="3">GIY-YIG nuclease family protein</fullName>
    </submittedName>
</protein>
<sequence length="110" mass="12055">MAFSTYILRCLDGSYYVGHTDDLERRIAEHETGALGGYTARRLPVTFLWADSFQTRDEAFAAERKLKGWSRAKKEAMMAGNWTLVSELARCRKGGGVGTTGSGRPSTSSG</sequence>
<gene>
    <name evidence="3" type="ORF">MTR64_15510</name>
</gene>
<dbReference type="EMBL" id="JALHLE010000026">
    <property type="protein sequence ID" value="MCJ2179978.1"/>
    <property type="molecule type" value="Genomic_DNA"/>
</dbReference>
<dbReference type="SUPFAM" id="SSF82771">
    <property type="entry name" value="GIY-YIG endonuclease"/>
    <property type="match status" value="1"/>
</dbReference>
<dbReference type="Pfam" id="PF01541">
    <property type="entry name" value="GIY-YIG"/>
    <property type="match status" value="1"/>
</dbReference>
<comment type="caution">
    <text evidence="3">The sequence shown here is derived from an EMBL/GenBank/DDBJ whole genome shotgun (WGS) entry which is preliminary data.</text>
</comment>
<keyword evidence="4" id="KW-1185">Reference proteome</keyword>
<reference evidence="3" key="1">
    <citation type="submission" date="2022-03" db="EMBL/GenBank/DDBJ databases">
        <title>Identification of a novel bacterium isolated from mangrove sediments.</title>
        <authorList>
            <person name="Pan X."/>
        </authorList>
    </citation>
    <scope>NUCLEOTIDE SEQUENCE</scope>
    <source>
        <strain evidence="3">B2580</strain>
    </source>
</reference>
<dbReference type="InterPro" id="IPR050190">
    <property type="entry name" value="UPF0213_domain"/>
</dbReference>
<evidence type="ECO:0000313" key="3">
    <source>
        <dbReference type="EMBL" id="MCJ2179978.1"/>
    </source>
</evidence>
<dbReference type="RefSeq" id="WP_243995273.1">
    <property type="nucleotide sequence ID" value="NZ_JALHLE010000026.1"/>
</dbReference>
<evidence type="ECO:0000313" key="4">
    <source>
        <dbReference type="Proteomes" id="UP001162880"/>
    </source>
</evidence>
<proteinExistence type="inferred from homology"/>
<evidence type="ECO:0000259" key="2">
    <source>
        <dbReference type="PROSITE" id="PS50164"/>
    </source>
</evidence>